<protein>
    <submittedName>
        <fullName evidence="2">Uncharacterized protein</fullName>
    </submittedName>
</protein>
<proteinExistence type="predicted"/>
<gene>
    <name evidence="2" type="ORF">SDC9_139169</name>
</gene>
<evidence type="ECO:0000256" key="1">
    <source>
        <dbReference type="SAM" id="Phobius"/>
    </source>
</evidence>
<keyword evidence="1" id="KW-0812">Transmembrane</keyword>
<organism evidence="2">
    <name type="scientific">bioreactor metagenome</name>
    <dbReference type="NCBI Taxonomy" id="1076179"/>
    <lineage>
        <taxon>unclassified sequences</taxon>
        <taxon>metagenomes</taxon>
        <taxon>ecological metagenomes</taxon>
    </lineage>
</organism>
<keyword evidence="1" id="KW-1133">Transmembrane helix</keyword>
<dbReference type="EMBL" id="VSSQ01039016">
    <property type="protein sequence ID" value="MPM92035.1"/>
    <property type="molecule type" value="Genomic_DNA"/>
</dbReference>
<dbReference type="AlphaFoldDB" id="A0A645DRZ3"/>
<comment type="caution">
    <text evidence="2">The sequence shown here is derived from an EMBL/GenBank/DDBJ whole genome shotgun (WGS) entry which is preliminary data.</text>
</comment>
<name>A0A645DRZ3_9ZZZZ</name>
<sequence>MMQVFGLMTMKVFLIHVVSMLEKQLLTVLIVIFGDGALLVRVMTTLQ</sequence>
<evidence type="ECO:0000313" key="2">
    <source>
        <dbReference type="EMBL" id="MPM92035.1"/>
    </source>
</evidence>
<feature type="transmembrane region" description="Helical" evidence="1">
    <location>
        <begin position="12"/>
        <end position="33"/>
    </location>
</feature>
<keyword evidence="1" id="KW-0472">Membrane</keyword>
<reference evidence="2" key="1">
    <citation type="submission" date="2019-08" db="EMBL/GenBank/DDBJ databases">
        <authorList>
            <person name="Kucharzyk K."/>
            <person name="Murdoch R.W."/>
            <person name="Higgins S."/>
            <person name="Loffler F."/>
        </authorList>
    </citation>
    <scope>NUCLEOTIDE SEQUENCE</scope>
</reference>
<accession>A0A645DRZ3</accession>